<protein>
    <submittedName>
        <fullName evidence="3">Unnamed protein product</fullName>
    </submittedName>
</protein>
<dbReference type="Proteomes" id="UP001165083">
    <property type="component" value="Unassembled WGS sequence"/>
</dbReference>
<feature type="coiled-coil region" evidence="1">
    <location>
        <begin position="92"/>
        <end position="155"/>
    </location>
</feature>
<evidence type="ECO:0000256" key="2">
    <source>
        <dbReference type="SAM" id="MobiDB-lite"/>
    </source>
</evidence>
<evidence type="ECO:0000313" key="3">
    <source>
        <dbReference type="EMBL" id="GMF39862.1"/>
    </source>
</evidence>
<dbReference type="EMBL" id="BSXW01001911">
    <property type="protein sequence ID" value="GMF39862.1"/>
    <property type="molecule type" value="Genomic_DNA"/>
</dbReference>
<reference evidence="3" key="1">
    <citation type="submission" date="2023-04" db="EMBL/GenBank/DDBJ databases">
        <title>Phytophthora lilii NBRC 32176.</title>
        <authorList>
            <person name="Ichikawa N."/>
            <person name="Sato H."/>
            <person name="Tonouchi N."/>
        </authorList>
    </citation>
    <scope>NUCLEOTIDE SEQUENCE</scope>
    <source>
        <strain evidence="3">NBRC 32176</strain>
    </source>
</reference>
<evidence type="ECO:0000256" key="1">
    <source>
        <dbReference type="SAM" id="Coils"/>
    </source>
</evidence>
<gene>
    <name evidence="3" type="ORF">Plil01_001639100</name>
</gene>
<keyword evidence="1" id="KW-0175">Coiled coil</keyword>
<sequence>MIVSRTPQTTVTPVQLTVEDWNDSTLLADVETLLSSQDITYAILTTDHDREHETDSRISNNSENEEAIAVSSDMSKEACRRKVYRLRQKNRLDTLRQQELVLQAELVRLKESKAQEKVMFNASQPPAYFLWKSVAKEQLDKRLQAEEEWRQLKQALSVQATYIQSIVEILRSAATSSISSSQDNVYLM</sequence>
<evidence type="ECO:0000313" key="4">
    <source>
        <dbReference type="Proteomes" id="UP001165083"/>
    </source>
</evidence>
<name>A0A9W7CRC0_9STRA</name>
<comment type="caution">
    <text evidence="3">The sequence shown here is derived from an EMBL/GenBank/DDBJ whole genome shotgun (WGS) entry which is preliminary data.</text>
</comment>
<accession>A0A9W7CRC0</accession>
<feature type="region of interest" description="Disordered" evidence="2">
    <location>
        <begin position="50"/>
        <end position="73"/>
    </location>
</feature>
<dbReference type="AlphaFoldDB" id="A0A9W7CRC0"/>
<keyword evidence="4" id="KW-1185">Reference proteome</keyword>
<proteinExistence type="predicted"/>
<organism evidence="3 4">
    <name type="scientific">Phytophthora lilii</name>
    <dbReference type="NCBI Taxonomy" id="2077276"/>
    <lineage>
        <taxon>Eukaryota</taxon>
        <taxon>Sar</taxon>
        <taxon>Stramenopiles</taxon>
        <taxon>Oomycota</taxon>
        <taxon>Peronosporomycetes</taxon>
        <taxon>Peronosporales</taxon>
        <taxon>Peronosporaceae</taxon>
        <taxon>Phytophthora</taxon>
    </lineage>
</organism>